<accession>A0AAX4JWI1</accession>
<reference evidence="2 3" key="1">
    <citation type="submission" date="2024-01" db="EMBL/GenBank/DDBJ databases">
        <title>Comparative genomics of Cryptococcus and Kwoniella reveals pathogenesis evolution and contrasting modes of karyotype evolution via chromosome fusion or intercentromeric recombination.</title>
        <authorList>
            <person name="Coelho M.A."/>
            <person name="David-Palma M."/>
            <person name="Shea T."/>
            <person name="Bowers K."/>
            <person name="McGinley-Smith S."/>
            <person name="Mohammad A.W."/>
            <person name="Gnirke A."/>
            <person name="Yurkov A.M."/>
            <person name="Nowrousian M."/>
            <person name="Sun S."/>
            <person name="Cuomo C.A."/>
            <person name="Heitman J."/>
        </authorList>
    </citation>
    <scope>NUCLEOTIDE SEQUENCE [LARGE SCALE GENOMIC DNA]</scope>
    <source>
        <strain evidence="2 3">CBS 6074</strain>
    </source>
</reference>
<dbReference type="AlphaFoldDB" id="A0AAX4JWI1"/>
<keyword evidence="3" id="KW-1185">Reference proteome</keyword>
<dbReference type="PANTHER" id="PTHR21575">
    <property type="entry name" value="PROTEIN HID1"/>
    <property type="match status" value="1"/>
</dbReference>
<feature type="compositionally biased region" description="Polar residues" evidence="1">
    <location>
        <begin position="773"/>
        <end position="839"/>
    </location>
</feature>
<proteinExistence type="predicted"/>
<protein>
    <recommendedName>
        <fullName evidence="4">High-temperature-induced dauer-formation protein</fullName>
    </recommendedName>
</protein>
<organism evidence="2 3">
    <name type="scientific">Kwoniella dendrophila CBS 6074</name>
    <dbReference type="NCBI Taxonomy" id="1295534"/>
    <lineage>
        <taxon>Eukaryota</taxon>
        <taxon>Fungi</taxon>
        <taxon>Dikarya</taxon>
        <taxon>Basidiomycota</taxon>
        <taxon>Agaricomycotina</taxon>
        <taxon>Tremellomycetes</taxon>
        <taxon>Tremellales</taxon>
        <taxon>Cryptococcaceae</taxon>
        <taxon>Kwoniella</taxon>
    </lineage>
</organism>
<gene>
    <name evidence="2" type="ORF">L201_004519</name>
</gene>
<evidence type="ECO:0000313" key="3">
    <source>
        <dbReference type="Proteomes" id="UP001355207"/>
    </source>
</evidence>
<evidence type="ECO:0008006" key="4">
    <source>
        <dbReference type="Google" id="ProtNLM"/>
    </source>
</evidence>
<dbReference type="Proteomes" id="UP001355207">
    <property type="component" value="Chromosome 5"/>
</dbReference>
<dbReference type="EMBL" id="CP144102">
    <property type="protein sequence ID" value="WWC89594.1"/>
    <property type="molecule type" value="Genomic_DNA"/>
</dbReference>
<dbReference type="InterPro" id="IPR026705">
    <property type="entry name" value="Hid-1/Ecm30"/>
</dbReference>
<dbReference type="GO" id="GO:0016020">
    <property type="term" value="C:membrane"/>
    <property type="evidence" value="ECO:0007669"/>
    <property type="project" value="TreeGrafter"/>
</dbReference>
<feature type="region of interest" description="Disordered" evidence="1">
    <location>
        <begin position="189"/>
        <end position="285"/>
    </location>
</feature>
<dbReference type="GeneID" id="91095189"/>
<feature type="region of interest" description="Disordered" evidence="1">
    <location>
        <begin position="763"/>
        <end position="857"/>
    </location>
</feature>
<feature type="compositionally biased region" description="Basic and acidic residues" evidence="1">
    <location>
        <begin position="257"/>
        <end position="273"/>
    </location>
</feature>
<evidence type="ECO:0000313" key="2">
    <source>
        <dbReference type="EMBL" id="WWC89594.1"/>
    </source>
</evidence>
<evidence type="ECO:0000256" key="1">
    <source>
        <dbReference type="SAM" id="MobiDB-lite"/>
    </source>
</evidence>
<dbReference type="GO" id="GO:0000138">
    <property type="term" value="C:Golgi trans cisterna"/>
    <property type="evidence" value="ECO:0007669"/>
    <property type="project" value="TreeGrafter"/>
</dbReference>
<feature type="compositionally biased region" description="Acidic residues" evidence="1">
    <location>
        <begin position="274"/>
        <end position="284"/>
    </location>
</feature>
<dbReference type="RefSeq" id="XP_066076357.1">
    <property type="nucleotide sequence ID" value="XM_066220260.1"/>
</dbReference>
<dbReference type="PANTHER" id="PTHR21575:SF12">
    <property type="entry name" value="PROTEIN HID1"/>
    <property type="match status" value="1"/>
</dbReference>
<name>A0AAX4JWI1_9TREE</name>
<sequence length="1009" mass="112257">MFRNLPTFKSLPQAIGLPFLSTQEDAQLKFKSSQNGIKRLYSEDIIPISDVTYWSQYYSLFNSSADVYSLISVQDVRQALDKQPQNLANLILTLSHHLFTLLPSTDFPHHANSLSSPPTRNTSLTSQQDLSKEALNCLRVLGRILVVIYEKESDLKEQFNHGIIAQQDYDESFAKKWLWSKSIIDINNRSSDNHNPLYDRPSLQDPSRDPQSQPRQQQREENDQFKIEDSDSDEEEDEGVRAFQATIGNPAPPQSITKKEENIKDDPLSKSDTEGLDGEAQENAEEAKEEYMPCLIERLFSCTIDLLFCAGFTVPDSVRGPNITEKINYVIWEKGVGSTVNVGSTAELDKNKTEVLRFLLILLSTTIYTPPHALTTTPNLPLQILTHSLERRLVLSLLCSFINTSLTPLKASFGISGQIPYNHLISKAAEERRVLVRASLMVLLVALDHREDGPEQNVIGNSATMGESKEENAFRYFISKLHRKEDFSFLLDGIIGILQEHNAVTNGYLPGSKKPIPYILETYILLWRLVDLNKRFRQYLLDSGKALDVVCYILVTCLDLKDDPAQHGLLRLLSYLLQTLSADKAFAVSLNQTIRMAIPSKWAVTGTAADFMIVSIYSIATTPGLNPLFPALTISISNIAPYLNNIGVQASTRLLQLFKAFSAPNFLLADEGHPRLVYYLLETFNSILYFQLNENPHLVYAILRSHKEFQTLATFTLVSGLRDIQRRKALRAAAAEKNANAKPGLQRSPSELDMLAEKAALLGRDLDNEDNEISSPSSQRRVLSPTIQETIEEAPSTQPLTTPGSENSSDPLAASQSTPDNNIASSPSVAYPPSQNGLSEKQRGKLRAMDVEDDTEVGQPEIPDEELMRVAQAGVGPNGYVPTQEWVSSWQKGLPLDPVLVAISEILPKIQENQQLTGAPSSKVFNILRGVSLSEVLPPAPPIVPRRFQWSSASCVWLTSLLWGNIYVAGLTTDGVWRDTTVKLFGVKQAPVKGRSAQVGRFLKTIGVV</sequence>
<dbReference type="GO" id="GO:0005797">
    <property type="term" value="C:Golgi medial cisterna"/>
    <property type="evidence" value="ECO:0007669"/>
    <property type="project" value="TreeGrafter"/>
</dbReference>
<feature type="compositionally biased region" description="Basic and acidic residues" evidence="1">
    <location>
        <begin position="840"/>
        <end position="850"/>
    </location>
</feature>
<dbReference type="Pfam" id="PF12722">
    <property type="entry name" value="Hid1"/>
    <property type="match status" value="2"/>
</dbReference>
<feature type="compositionally biased region" description="Basic and acidic residues" evidence="1">
    <location>
        <begin position="217"/>
        <end position="229"/>
    </location>
</feature>